<gene>
    <name evidence="2" type="ORF">FA13DRAFT_1715989</name>
</gene>
<protein>
    <submittedName>
        <fullName evidence="2">Uncharacterized protein</fullName>
    </submittedName>
</protein>
<proteinExistence type="predicted"/>
<accession>A0A4Y7SLU8</accession>
<comment type="caution">
    <text evidence="2">The sequence shown here is derived from an EMBL/GenBank/DDBJ whole genome shotgun (WGS) entry which is preliminary data.</text>
</comment>
<keyword evidence="3" id="KW-1185">Reference proteome</keyword>
<dbReference type="Proteomes" id="UP000298030">
    <property type="component" value="Unassembled WGS sequence"/>
</dbReference>
<sequence>MVELIRGSGPRPEHGFLGETSTFHREVESRTTDSQLVMSKARICKAQSGRNRYRSEREEPRRLEKADEAQHVADRNEQERMRDLERLNDGAGEWVPTQFH</sequence>
<feature type="region of interest" description="Disordered" evidence="1">
    <location>
        <begin position="1"/>
        <end position="20"/>
    </location>
</feature>
<feature type="compositionally biased region" description="Basic and acidic residues" evidence="1">
    <location>
        <begin position="53"/>
        <end position="81"/>
    </location>
</feature>
<organism evidence="2 3">
    <name type="scientific">Coprinellus micaceus</name>
    <name type="common">Glistening ink-cap mushroom</name>
    <name type="synonym">Coprinus micaceus</name>
    <dbReference type="NCBI Taxonomy" id="71717"/>
    <lineage>
        <taxon>Eukaryota</taxon>
        <taxon>Fungi</taxon>
        <taxon>Dikarya</taxon>
        <taxon>Basidiomycota</taxon>
        <taxon>Agaricomycotina</taxon>
        <taxon>Agaricomycetes</taxon>
        <taxon>Agaricomycetidae</taxon>
        <taxon>Agaricales</taxon>
        <taxon>Agaricineae</taxon>
        <taxon>Psathyrellaceae</taxon>
        <taxon>Coprinellus</taxon>
    </lineage>
</organism>
<evidence type="ECO:0000256" key="1">
    <source>
        <dbReference type="SAM" id="MobiDB-lite"/>
    </source>
</evidence>
<dbReference type="EMBL" id="QPFP01000089">
    <property type="protein sequence ID" value="TEB22584.1"/>
    <property type="molecule type" value="Genomic_DNA"/>
</dbReference>
<reference evidence="2 3" key="1">
    <citation type="journal article" date="2019" name="Nat. Ecol. Evol.">
        <title>Megaphylogeny resolves global patterns of mushroom evolution.</title>
        <authorList>
            <person name="Varga T."/>
            <person name="Krizsan K."/>
            <person name="Foldi C."/>
            <person name="Dima B."/>
            <person name="Sanchez-Garcia M."/>
            <person name="Sanchez-Ramirez S."/>
            <person name="Szollosi G.J."/>
            <person name="Szarkandi J.G."/>
            <person name="Papp V."/>
            <person name="Albert L."/>
            <person name="Andreopoulos W."/>
            <person name="Angelini C."/>
            <person name="Antonin V."/>
            <person name="Barry K.W."/>
            <person name="Bougher N.L."/>
            <person name="Buchanan P."/>
            <person name="Buyck B."/>
            <person name="Bense V."/>
            <person name="Catcheside P."/>
            <person name="Chovatia M."/>
            <person name="Cooper J."/>
            <person name="Damon W."/>
            <person name="Desjardin D."/>
            <person name="Finy P."/>
            <person name="Geml J."/>
            <person name="Haridas S."/>
            <person name="Hughes K."/>
            <person name="Justo A."/>
            <person name="Karasinski D."/>
            <person name="Kautmanova I."/>
            <person name="Kiss B."/>
            <person name="Kocsube S."/>
            <person name="Kotiranta H."/>
            <person name="LaButti K.M."/>
            <person name="Lechner B.E."/>
            <person name="Liimatainen K."/>
            <person name="Lipzen A."/>
            <person name="Lukacs Z."/>
            <person name="Mihaltcheva S."/>
            <person name="Morgado L.N."/>
            <person name="Niskanen T."/>
            <person name="Noordeloos M.E."/>
            <person name="Ohm R.A."/>
            <person name="Ortiz-Santana B."/>
            <person name="Ovrebo C."/>
            <person name="Racz N."/>
            <person name="Riley R."/>
            <person name="Savchenko A."/>
            <person name="Shiryaev A."/>
            <person name="Soop K."/>
            <person name="Spirin V."/>
            <person name="Szebenyi C."/>
            <person name="Tomsovsky M."/>
            <person name="Tulloss R.E."/>
            <person name="Uehling J."/>
            <person name="Grigoriev I.V."/>
            <person name="Vagvolgyi C."/>
            <person name="Papp T."/>
            <person name="Martin F.M."/>
            <person name="Miettinen O."/>
            <person name="Hibbett D.S."/>
            <person name="Nagy L.G."/>
        </authorList>
    </citation>
    <scope>NUCLEOTIDE SEQUENCE [LARGE SCALE GENOMIC DNA]</scope>
    <source>
        <strain evidence="2 3">FP101781</strain>
    </source>
</reference>
<name>A0A4Y7SLU8_COPMI</name>
<feature type="compositionally biased region" description="Basic and acidic residues" evidence="1">
    <location>
        <begin position="11"/>
        <end position="20"/>
    </location>
</feature>
<dbReference type="AlphaFoldDB" id="A0A4Y7SLU8"/>
<feature type="region of interest" description="Disordered" evidence="1">
    <location>
        <begin position="47"/>
        <end position="81"/>
    </location>
</feature>
<evidence type="ECO:0000313" key="2">
    <source>
        <dbReference type="EMBL" id="TEB22584.1"/>
    </source>
</evidence>
<evidence type="ECO:0000313" key="3">
    <source>
        <dbReference type="Proteomes" id="UP000298030"/>
    </source>
</evidence>